<dbReference type="AlphaFoldDB" id="T1A2I8"/>
<organism evidence="2">
    <name type="scientific">mine drainage metagenome</name>
    <dbReference type="NCBI Taxonomy" id="410659"/>
    <lineage>
        <taxon>unclassified sequences</taxon>
        <taxon>metagenomes</taxon>
        <taxon>ecological metagenomes</taxon>
    </lineage>
</organism>
<proteinExistence type="predicted"/>
<name>T1A2I8_9ZZZZ</name>
<feature type="region of interest" description="Disordered" evidence="1">
    <location>
        <begin position="276"/>
        <end position="300"/>
    </location>
</feature>
<feature type="non-terminal residue" evidence="2">
    <location>
        <position position="300"/>
    </location>
</feature>
<dbReference type="InterPro" id="IPR011050">
    <property type="entry name" value="Pectin_lyase_fold/virulence"/>
</dbReference>
<accession>T1A2I8</accession>
<comment type="caution">
    <text evidence="2">The sequence shown here is derived from an EMBL/GenBank/DDBJ whole genome shotgun (WGS) entry which is preliminary data.</text>
</comment>
<evidence type="ECO:0000256" key="1">
    <source>
        <dbReference type="SAM" id="MobiDB-lite"/>
    </source>
</evidence>
<protein>
    <submittedName>
        <fullName evidence="2">Autotransporter</fullName>
    </submittedName>
</protein>
<feature type="non-terminal residue" evidence="2">
    <location>
        <position position="1"/>
    </location>
</feature>
<dbReference type="EMBL" id="AUZY01006311">
    <property type="protein sequence ID" value="EQD54771.1"/>
    <property type="molecule type" value="Genomic_DNA"/>
</dbReference>
<dbReference type="SUPFAM" id="SSF51126">
    <property type="entry name" value="Pectin lyase-like"/>
    <property type="match status" value="1"/>
</dbReference>
<evidence type="ECO:0000313" key="2">
    <source>
        <dbReference type="EMBL" id="EQD54771.1"/>
    </source>
</evidence>
<feature type="compositionally biased region" description="Low complexity" evidence="1">
    <location>
        <begin position="288"/>
        <end position="300"/>
    </location>
</feature>
<sequence>TTVATGRLELTTSSALGATSGVLVDSAADLMLDVAGGATYSKPLTLGNGTSYGALLWGLTSGNTWSGTVTLAASSLGWFTANSSYTLTISGQVTGSGALDTNGTGTVVLTNANDNYTGATTAGGPLGFTLDVTGNISASAVTVDSGATLEGTGTIDAIASNRGTVAPGSPSTPGILHATGAVNLDPSGGTFDVEVTGASAGSGYSQLVAAGSATLTNATLSIADSYAAPYGTVFKIVSAGSISGTFANAAQNAVLTAGGRKLLVGYAANDVTLTDVTNAPPPPPPSGPVVSGISPAAGST</sequence>
<reference evidence="2" key="2">
    <citation type="journal article" date="2014" name="ISME J.">
        <title>Microbial stratification in low pH oxic and suboxic macroscopic growths along an acid mine drainage.</title>
        <authorList>
            <person name="Mendez-Garcia C."/>
            <person name="Mesa V."/>
            <person name="Sprenger R.R."/>
            <person name="Richter M."/>
            <person name="Diez M.S."/>
            <person name="Solano J."/>
            <person name="Bargiela R."/>
            <person name="Golyshina O.V."/>
            <person name="Manteca A."/>
            <person name="Ramos J.L."/>
            <person name="Gallego J.R."/>
            <person name="Llorente I."/>
            <person name="Martins Dos Santos V.A."/>
            <person name="Jensen O.N."/>
            <person name="Pelaez A.I."/>
            <person name="Sanchez J."/>
            <person name="Ferrer M."/>
        </authorList>
    </citation>
    <scope>NUCLEOTIDE SEQUENCE</scope>
</reference>
<reference evidence="2" key="1">
    <citation type="submission" date="2013-08" db="EMBL/GenBank/DDBJ databases">
        <authorList>
            <person name="Mendez C."/>
            <person name="Richter M."/>
            <person name="Ferrer M."/>
            <person name="Sanchez J."/>
        </authorList>
    </citation>
    <scope>NUCLEOTIDE SEQUENCE</scope>
</reference>
<gene>
    <name evidence="2" type="ORF">B1B_09516</name>
</gene>